<dbReference type="EMBL" id="JBHMCF010000046">
    <property type="protein sequence ID" value="MFB9475929.1"/>
    <property type="molecule type" value="Genomic_DNA"/>
</dbReference>
<proteinExistence type="predicted"/>
<name>A0ABV5P1U2_9ACTN</name>
<keyword evidence="2" id="KW-0012">Acyltransferase</keyword>
<dbReference type="Proteomes" id="UP001589568">
    <property type="component" value="Unassembled WGS sequence"/>
</dbReference>
<organism evidence="2 3">
    <name type="scientific">Nonomuraea salmonea</name>
    <dbReference type="NCBI Taxonomy" id="46181"/>
    <lineage>
        <taxon>Bacteria</taxon>
        <taxon>Bacillati</taxon>
        <taxon>Actinomycetota</taxon>
        <taxon>Actinomycetes</taxon>
        <taxon>Streptosporangiales</taxon>
        <taxon>Streptosporangiaceae</taxon>
        <taxon>Nonomuraea</taxon>
    </lineage>
</organism>
<dbReference type="PANTHER" id="PTHR43792">
    <property type="entry name" value="GNAT FAMILY, PUTATIVE (AFU_ORTHOLOGUE AFUA_3G00765)-RELATED-RELATED"/>
    <property type="match status" value="1"/>
</dbReference>
<dbReference type="PANTHER" id="PTHR43792:SF1">
    <property type="entry name" value="N-ACETYLTRANSFERASE DOMAIN-CONTAINING PROTEIN"/>
    <property type="match status" value="1"/>
</dbReference>
<dbReference type="SUPFAM" id="SSF55729">
    <property type="entry name" value="Acyl-CoA N-acyltransferases (Nat)"/>
    <property type="match status" value="1"/>
</dbReference>
<dbReference type="Pfam" id="PF13302">
    <property type="entry name" value="Acetyltransf_3"/>
    <property type="match status" value="1"/>
</dbReference>
<dbReference type="GO" id="GO:0016746">
    <property type="term" value="F:acyltransferase activity"/>
    <property type="evidence" value="ECO:0007669"/>
    <property type="project" value="UniProtKB-KW"/>
</dbReference>
<reference evidence="2 3" key="1">
    <citation type="submission" date="2024-09" db="EMBL/GenBank/DDBJ databases">
        <authorList>
            <person name="Sun Q."/>
            <person name="Mori K."/>
        </authorList>
    </citation>
    <scope>NUCLEOTIDE SEQUENCE [LARGE SCALE GENOMIC DNA]</scope>
    <source>
        <strain evidence="2 3">JCM 3324</strain>
    </source>
</reference>
<dbReference type="EC" id="2.3.-.-" evidence="2"/>
<keyword evidence="2" id="KW-0808">Transferase</keyword>
<dbReference type="Gene3D" id="3.40.630.30">
    <property type="match status" value="1"/>
</dbReference>
<gene>
    <name evidence="2" type="ORF">ACFFR3_41100</name>
</gene>
<comment type="caution">
    <text evidence="2">The sequence shown here is derived from an EMBL/GenBank/DDBJ whole genome shotgun (WGS) entry which is preliminary data.</text>
</comment>
<evidence type="ECO:0000313" key="2">
    <source>
        <dbReference type="EMBL" id="MFB9475929.1"/>
    </source>
</evidence>
<evidence type="ECO:0000259" key="1">
    <source>
        <dbReference type="Pfam" id="PF13302"/>
    </source>
</evidence>
<keyword evidence="3" id="KW-1185">Reference proteome</keyword>
<dbReference type="InterPro" id="IPR000182">
    <property type="entry name" value="GNAT_dom"/>
</dbReference>
<feature type="domain" description="N-acetyltransferase" evidence="1">
    <location>
        <begin position="13"/>
        <end position="158"/>
    </location>
</feature>
<accession>A0ABV5P1U2</accession>
<sequence>MTTLTAARILSARVLLRPAQDSDRNGIVEIMTDPEVRAHLGGPHPRDAVESFLDSAGVPAVTGPGAYVIADLATDRFLGTLTLDRRAPGRPGHLTEEGGELELSYVLRRTAWGAGLAFEAATAALRAAAGELPDQPVLVVTQTANERSMRLAALLGFRPAGTFEEFGAEQTLAVAALGAFG</sequence>
<dbReference type="RefSeq" id="WP_364380249.1">
    <property type="nucleotide sequence ID" value="NZ_JBHMCF010000046.1"/>
</dbReference>
<evidence type="ECO:0000313" key="3">
    <source>
        <dbReference type="Proteomes" id="UP001589568"/>
    </source>
</evidence>
<protein>
    <submittedName>
        <fullName evidence="2">GNAT family N-acetyltransferase</fullName>
        <ecNumber evidence="2">2.3.-.-</ecNumber>
    </submittedName>
</protein>
<dbReference type="InterPro" id="IPR051531">
    <property type="entry name" value="N-acetyltransferase"/>
</dbReference>
<dbReference type="InterPro" id="IPR016181">
    <property type="entry name" value="Acyl_CoA_acyltransferase"/>
</dbReference>